<name>A0A979G8B5_CHIPD</name>
<evidence type="ECO:0000313" key="3">
    <source>
        <dbReference type="Proteomes" id="UP000002215"/>
    </source>
</evidence>
<organism evidence="2 3">
    <name type="scientific">Chitinophaga pinensis (strain ATCC 43595 / DSM 2588 / LMG 13176 / NBRC 15968 / NCIMB 11800 / UQM 2034)</name>
    <dbReference type="NCBI Taxonomy" id="485918"/>
    <lineage>
        <taxon>Bacteria</taxon>
        <taxon>Pseudomonadati</taxon>
        <taxon>Bacteroidota</taxon>
        <taxon>Chitinophagia</taxon>
        <taxon>Chitinophagales</taxon>
        <taxon>Chitinophagaceae</taxon>
        <taxon>Chitinophaga</taxon>
    </lineage>
</organism>
<feature type="chain" id="PRO_5036985999" evidence="1">
    <location>
        <begin position="20"/>
        <end position="211"/>
    </location>
</feature>
<proteinExistence type="predicted"/>
<accession>A0A979G8B5</accession>
<evidence type="ECO:0000313" key="2">
    <source>
        <dbReference type="EMBL" id="ACU62507.1"/>
    </source>
</evidence>
<gene>
    <name evidence="2" type="ordered locus">Cpin_5075</name>
</gene>
<dbReference type="AlphaFoldDB" id="A0A979G8B5"/>
<dbReference type="OrthoDB" id="676237at2"/>
<reference evidence="3" key="1">
    <citation type="submission" date="2009-08" db="EMBL/GenBank/DDBJ databases">
        <title>The complete genome of Chitinophaga pinensis DSM 2588.</title>
        <authorList>
            <consortium name="US DOE Joint Genome Institute (JGI-PGF)"/>
            <person name="Lucas S."/>
            <person name="Copeland A."/>
            <person name="Lapidus A."/>
            <person name="Glavina del Rio T."/>
            <person name="Dalin E."/>
            <person name="Tice H."/>
            <person name="Bruce D."/>
            <person name="Goodwin L."/>
            <person name="Pitluck S."/>
            <person name="Kyrpides N."/>
            <person name="Mavromatis K."/>
            <person name="Ivanova N."/>
            <person name="Mikhailova N."/>
            <person name="Sims D."/>
            <person name="Meinche L."/>
            <person name="Brettin T."/>
            <person name="Detter J.C."/>
            <person name="Han C."/>
            <person name="Larimer F."/>
            <person name="Land M."/>
            <person name="Hauser L."/>
            <person name="Markowitz V."/>
            <person name="Cheng J.-F."/>
            <person name="Hugenholtz P."/>
            <person name="Woyke T."/>
            <person name="Wu D."/>
            <person name="Spring S."/>
            <person name="Klenk H.-P."/>
            <person name="Eisen J.A."/>
        </authorList>
    </citation>
    <scope>NUCLEOTIDE SEQUENCE [LARGE SCALE GENOMIC DNA]</scope>
    <source>
        <strain evidence="3">ATCC 43595 / DSM 2588 / LMG 13176 / NBRC 15968 / NCIMB 11800 / UQM 2034</strain>
    </source>
</reference>
<feature type="signal peptide" evidence="1">
    <location>
        <begin position="1"/>
        <end position="19"/>
    </location>
</feature>
<dbReference type="KEGG" id="cpi:Cpin_5075"/>
<keyword evidence="1" id="KW-0732">Signal</keyword>
<dbReference type="Proteomes" id="UP000002215">
    <property type="component" value="Chromosome"/>
</dbReference>
<reference evidence="2 3" key="2">
    <citation type="journal article" date="2010" name="Stand. Genomic Sci.">
        <title>Complete genome sequence of Chitinophaga pinensis type strain (UQM 2034).</title>
        <authorList>
            <person name="Glavina Del Rio T."/>
            <person name="Abt B."/>
            <person name="Spring S."/>
            <person name="Lapidus A."/>
            <person name="Nolan M."/>
            <person name="Tice H."/>
            <person name="Copeland A."/>
            <person name="Cheng J.F."/>
            <person name="Chen F."/>
            <person name="Bruce D."/>
            <person name="Goodwin L."/>
            <person name="Pitluck S."/>
            <person name="Ivanova N."/>
            <person name="Mavromatis K."/>
            <person name="Mikhailova N."/>
            <person name="Pati A."/>
            <person name="Chen A."/>
            <person name="Palaniappan K."/>
            <person name="Land M."/>
            <person name="Hauser L."/>
            <person name="Chang Y.J."/>
            <person name="Jeffries C.D."/>
            <person name="Chain P."/>
            <person name="Saunders E."/>
            <person name="Detter J.C."/>
            <person name="Brettin T."/>
            <person name="Rohde M."/>
            <person name="Goker M."/>
            <person name="Bristow J."/>
            <person name="Eisen J.A."/>
            <person name="Markowitz V."/>
            <person name="Hugenholtz P."/>
            <person name="Kyrpides N.C."/>
            <person name="Klenk H.P."/>
            <person name="Lucas S."/>
        </authorList>
    </citation>
    <scope>NUCLEOTIDE SEQUENCE [LARGE SCALE GENOMIC DNA]</scope>
    <source>
        <strain evidence="3">ATCC 43595 / DSM 2588 / LMG 13176 / NBRC 15968 / NCIMB 11800 / UQM 2034</strain>
    </source>
</reference>
<protein>
    <submittedName>
        <fullName evidence="2">Uncharacterized protein</fullName>
    </submittedName>
</protein>
<dbReference type="EMBL" id="CP001699">
    <property type="protein sequence ID" value="ACU62507.1"/>
    <property type="molecule type" value="Genomic_DNA"/>
</dbReference>
<dbReference type="RefSeq" id="WP_012792675.1">
    <property type="nucleotide sequence ID" value="NC_013132.1"/>
</dbReference>
<sequence length="211" mass="24449">MKYLYLFILVVLLCNCRTAQSSRSSATSSDTLVRITAWGYPDGDFAEARYELSRKWGFYYDPVGNCTLDQAAIDSLTRLNEIATRPLIKKYGKNWAVKFNREMCIMGASPQTMYILSILSLMETWDVTKAFGARGDTVFYHFTPTRQKGIYHADAMRWTQNNGVKEWGSLMRYRIDNSTFNVKLISKRFIREDTVRSPLYYADASLMLQQR</sequence>
<evidence type="ECO:0000256" key="1">
    <source>
        <dbReference type="SAM" id="SignalP"/>
    </source>
</evidence>